<dbReference type="PROSITE" id="PS50234">
    <property type="entry name" value="VWFA"/>
    <property type="match status" value="1"/>
</dbReference>
<dbReference type="EMBL" id="CAJJDP010000107">
    <property type="protein sequence ID" value="CAD8194861.1"/>
    <property type="molecule type" value="Genomic_DNA"/>
</dbReference>
<evidence type="ECO:0000313" key="3">
    <source>
        <dbReference type="Proteomes" id="UP000683925"/>
    </source>
</evidence>
<accession>A0A8S1X1P5</accession>
<keyword evidence="3" id="KW-1185">Reference proteome</keyword>
<dbReference type="AlphaFoldDB" id="A0A8S1X1P5"/>
<organism evidence="2 3">
    <name type="scientific">Paramecium octaurelia</name>
    <dbReference type="NCBI Taxonomy" id="43137"/>
    <lineage>
        <taxon>Eukaryota</taxon>
        <taxon>Sar</taxon>
        <taxon>Alveolata</taxon>
        <taxon>Ciliophora</taxon>
        <taxon>Intramacronucleata</taxon>
        <taxon>Oligohymenophorea</taxon>
        <taxon>Peniculida</taxon>
        <taxon>Parameciidae</taxon>
        <taxon>Paramecium</taxon>
    </lineage>
</organism>
<dbReference type="InterPro" id="IPR002035">
    <property type="entry name" value="VWF_A"/>
</dbReference>
<dbReference type="Proteomes" id="UP000683925">
    <property type="component" value="Unassembled WGS sequence"/>
</dbReference>
<dbReference type="OMA" id="LSQTMTF"/>
<name>A0A8S1X1P5_PAROT</name>
<proteinExistence type="predicted"/>
<dbReference type="PANTHER" id="PTHR10579">
    <property type="entry name" value="CALCIUM-ACTIVATED CHLORIDE CHANNEL REGULATOR"/>
    <property type="match status" value="1"/>
</dbReference>
<evidence type="ECO:0000259" key="1">
    <source>
        <dbReference type="PROSITE" id="PS50234"/>
    </source>
</evidence>
<reference evidence="2" key="1">
    <citation type="submission" date="2021-01" db="EMBL/GenBank/DDBJ databases">
        <authorList>
            <consortium name="Genoscope - CEA"/>
            <person name="William W."/>
        </authorList>
    </citation>
    <scope>NUCLEOTIDE SEQUENCE</scope>
</reference>
<protein>
    <recommendedName>
        <fullName evidence="1">VWFA domain-containing protein</fullName>
    </recommendedName>
</protein>
<feature type="domain" description="VWFA" evidence="1">
    <location>
        <begin position="279"/>
        <end position="449"/>
    </location>
</feature>
<dbReference type="InterPro" id="IPR051266">
    <property type="entry name" value="CLCR"/>
</dbReference>
<comment type="caution">
    <text evidence="2">The sequence shown here is derived from an EMBL/GenBank/DDBJ whole genome shotgun (WGS) entry which is preliminary data.</text>
</comment>
<dbReference type="SMART" id="SM00327">
    <property type="entry name" value="VWA"/>
    <property type="match status" value="1"/>
</dbReference>
<evidence type="ECO:0000313" key="2">
    <source>
        <dbReference type="EMBL" id="CAD8194861.1"/>
    </source>
</evidence>
<dbReference type="OrthoDB" id="687730at2759"/>
<gene>
    <name evidence="2" type="ORF">POCTA_138.1.T1070195</name>
</gene>
<dbReference type="Pfam" id="PF00092">
    <property type="entry name" value="VWA"/>
    <property type="match status" value="1"/>
</dbReference>
<dbReference type="PANTHER" id="PTHR10579:SF43">
    <property type="entry name" value="ZINC FINGER (C3HC4-TYPE RING FINGER) FAMILY PROTEIN"/>
    <property type="match status" value="1"/>
</dbReference>
<sequence length="699" mass="81543">MKSKQIQLNQRPLKQLQMQKQQIQQQNLFYDEDKSLNVQFLRTLKQPTHSIRPNNIDINLHSNQFKTNPYHYSNQQKMNHNQIGHRVIKQTQLSTSSARKDKNNNSKSNQIIEQIRNQYYSPQQQNVQVLPYQLIQQSRKNQVNEFFRNTNNNIQLDQFNLQNIELFNQPSLGFKQFISRPLQSNFKYTEFRRRNEEKQSTQVQRETTFDDDEFIAPKENQFNRNQSNIDLSQKVSFDIKSLQKVCKFKSEESQQLPAMISIKTQDIDSVETERRVGVDLICVIDRSGSMARGKIKMVQQTLIVLLDFLGDQDRLQLILFHQRAEQLTSLKCVTEENKEYFKEVINQITSRGGTRISEGTNLAFQQLNKRRYRNNVSSIFLLSDGHDPQGAIEVEQQIGIASDPFTLHTFGFGDTHDAQLMTTICNLKNGSFYFVQDITLLDEFFVDALGGLISVIGEEVQIQITSNPDQQYKDISISKTFGNMWRENNQSYEIKFPQLISGTRKDFVFEIKIPQFIQKNINNKKIQILEAKMKLKNPINGEIVEKIAFLSLTFINPDQEGISIDEDPEVQTQYYRVKGTEAIDEARKACELNKFEDAQSRINHIMIQIQQNQLMRSLCSGIIQDLDQAKQASLMTTYKTFGQKQMYQMVTNNYLQGGINSIFTVNGKQLQQKQPAQFQNRIQQIMMNKVQNQKFRQNY</sequence>